<dbReference type="Gene3D" id="1.20.120.160">
    <property type="entry name" value="HPT domain"/>
    <property type="match status" value="1"/>
</dbReference>
<keyword evidence="1" id="KW-0902">Two-component regulatory system</keyword>
<protein>
    <recommendedName>
        <fullName evidence="2">HPt domain-containing protein</fullName>
    </recommendedName>
</protein>
<sequence length="108" mass="11717">MDLIDRELTLSQFEALPPEVVAPLCEATASDLREWSLRLLEAVVAEDPEAVRRARHSLKGLCANFGADSVMQHAGGDLRPPEARARFQDCIEATITAVLAIAAPLIPQ</sequence>
<gene>
    <name evidence="3" type="ORF">NSE01_25150</name>
</gene>
<accession>A0A512ALT7</accession>
<dbReference type="RefSeq" id="WP_147160009.1">
    <property type="nucleotide sequence ID" value="NZ_BJYR01000016.1"/>
</dbReference>
<dbReference type="OrthoDB" id="7362596at2"/>
<dbReference type="Proteomes" id="UP000321464">
    <property type="component" value="Unassembled WGS sequence"/>
</dbReference>
<dbReference type="SUPFAM" id="SSF47226">
    <property type="entry name" value="Histidine-containing phosphotransfer domain, HPT domain"/>
    <property type="match status" value="1"/>
</dbReference>
<name>A0A512ALT7_9SPHN</name>
<dbReference type="InterPro" id="IPR036641">
    <property type="entry name" value="HPT_dom_sf"/>
</dbReference>
<comment type="caution">
    <text evidence="3">The sequence shown here is derived from an EMBL/GenBank/DDBJ whole genome shotgun (WGS) entry which is preliminary data.</text>
</comment>
<organism evidence="3 4">
    <name type="scientific">Novosphingobium sediminis</name>
    <dbReference type="NCBI Taxonomy" id="707214"/>
    <lineage>
        <taxon>Bacteria</taxon>
        <taxon>Pseudomonadati</taxon>
        <taxon>Pseudomonadota</taxon>
        <taxon>Alphaproteobacteria</taxon>
        <taxon>Sphingomonadales</taxon>
        <taxon>Sphingomonadaceae</taxon>
        <taxon>Novosphingobium</taxon>
    </lineage>
</organism>
<dbReference type="Pfam" id="PF01627">
    <property type="entry name" value="Hpt"/>
    <property type="match status" value="1"/>
</dbReference>
<evidence type="ECO:0000313" key="4">
    <source>
        <dbReference type="Proteomes" id="UP000321464"/>
    </source>
</evidence>
<dbReference type="InterPro" id="IPR008207">
    <property type="entry name" value="Sig_transdc_His_kin_Hpt_dom"/>
</dbReference>
<dbReference type="AlphaFoldDB" id="A0A512ALT7"/>
<proteinExistence type="predicted"/>
<dbReference type="GO" id="GO:0000160">
    <property type="term" value="P:phosphorelay signal transduction system"/>
    <property type="evidence" value="ECO:0007669"/>
    <property type="project" value="UniProtKB-KW"/>
</dbReference>
<evidence type="ECO:0000313" key="3">
    <source>
        <dbReference type="EMBL" id="GEO00683.1"/>
    </source>
</evidence>
<feature type="domain" description="HPt" evidence="2">
    <location>
        <begin position="38"/>
        <end position="74"/>
    </location>
</feature>
<evidence type="ECO:0000256" key="1">
    <source>
        <dbReference type="ARBA" id="ARBA00023012"/>
    </source>
</evidence>
<dbReference type="EMBL" id="BJYR01000016">
    <property type="protein sequence ID" value="GEO00683.1"/>
    <property type="molecule type" value="Genomic_DNA"/>
</dbReference>
<evidence type="ECO:0000259" key="2">
    <source>
        <dbReference type="Pfam" id="PF01627"/>
    </source>
</evidence>
<keyword evidence="4" id="KW-1185">Reference proteome</keyword>
<dbReference type="GO" id="GO:0004672">
    <property type="term" value="F:protein kinase activity"/>
    <property type="evidence" value="ECO:0007669"/>
    <property type="project" value="UniProtKB-ARBA"/>
</dbReference>
<reference evidence="3 4" key="1">
    <citation type="submission" date="2019-07" db="EMBL/GenBank/DDBJ databases">
        <title>Whole genome shotgun sequence of Novosphingobium sediminis NBRC 106119.</title>
        <authorList>
            <person name="Hosoyama A."/>
            <person name="Uohara A."/>
            <person name="Ohji S."/>
            <person name="Ichikawa N."/>
        </authorList>
    </citation>
    <scope>NUCLEOTIDE SEQUENCE [LARGE SCALE GENOMIC DNA]</scope>
    <source>
        <strain evidence="3 4">NBRC 106119</strain>
    </source>
</reference>